<accession>A0ABS6D314</accession>
<organism evidence="4 5">
    <name type="scientific">Faecalicatena faecalis</name>
    <dbReference type="NCBI Taxonomy" id="2726362"/>
    <lineage>
        <taxon>Bacteria</taxon>
        <taxon>Bacillati</taxon>
        <taxon>Bacillota</taxon>
        <taxon>Clostridia</taxon>
        <taxon>Lachnospirales</taxon>
        <taxon>Lachnospiraceae</taxon>
        <taxon>Faecalicatena</taxon>
    </lineage>
</organism>
<comment type="caution">
    <text evidence="4">The sequence shown here is derived from an EMBL/GenBank/DDBJ whole genome shotgun (WGS) entry which is preliminary data.</text>
</comment>
<keyword evidence="5" id="KW-1185">Reference proteome</keyword>
<dbReference type="InterPro" id="IPR050624">
    <property type="entry name" value="HTH-type_Tx_Regulator"/>
</dbReference>
<evidence type="ECO:0000313" key="5">
    <source>
        <dbReference type="Proteomes" id="UP000723714"/>
    </source>
</evidence>
<gene>
    <name evidence="4" type="ORF">HGO97_008795</name>
</gene>
<reference evidence="4 5" key="1">
    <citation type="submission" date="2021-06" db="EMBL/GenBank/DDBJ databases">
        <title>Faecalicatena sp. nov. isolated from porcine feces.</title>
        <authorList>
            <person name="Oh B.S."/>
            <person name="Lee J.H."/>
        </authorList>
    </citation>
    <scope>NUCLEOTIDE SEQUENCE [LARGE SCALE GENOMIC DNA]</scope>
    <source>
        <strain evidence="4 5">AGMB00832</strain>
    </source>
</reference>
<evidence type="ECO:0000313" key="4">
    <source>
        <dbReference type="EMBL" id="MBU3875910.1"/>
    </source>
</evidence>
<dbReference type="PANTHER" id="PTHR43479:SF11">
    <property type="entry name" value="ACREF_ENVCD OPERON REPRESSOR-RELATED"/>
    <property type="match status" value="1"/>
</dbReference>
<dbReference type="PROSITE" id="PS50977">
    <property type="entry name" value="HTH_TETR_2"/>
    <property type="match status" value="1"/>
</dbReference>
<dbReference type="PANTHER" id="PTHR43479">
    <property type="entry name" value="ACREF/ENVCD OPERON REPRESSOR-RELATED"/>
    <property type="match status" value="1"/>
</dbReference>
<dbReference type="Proteomes" id="UP000723714">
    <property type="component" value="Unassembled WGS sequence"/>
</dbReference>
<evidence type="ECO:0000259" key="3">
    <source>
        <dbReference type="PROSITE" id="PS50977"/>
    </source>
</evidence>
<dbReference type="Pfam" id="PF00440">
    <property type="entry name" value="TetR_N"/>
    <property type="match status" value="1"/>
</dbReference>
<dbReference type="EMBL" id="JABACJ020000006">
    <property type="protein sequence ID" value="MBU3875910.1"/>
    <property type="molecule type" value="Genomic_DNA"/>
</dbReference>
<feature type="DNA-binding region" description="H-T-H motif" evidence="2">
    <location>
        <begin position="31"/>
        <end position="50"/>
    </location>
</feature>
<evidence type="ECO:0000256" key="1">
    <source>
        <dbReference type="ARBA" id="ARBA00023125"/>
    </source>
</evidence>
<proteinExistence type="predicted"/>
<keyword evidence="1 2" id="KW-0238">DNA-binding</keyword>
<name>A0ABS6D314_9FIRM</name>
<dbReference type="RefSeq" id="WP_216240930.1">
    <property type="nucleotide sequence ID" value="NZ_JABACJ020000006.1"/>
</dbReference>
<dbReference type="InterPro" id="IPR001647">
    <property type="entry name" value="HTH_TetR"/>
</dbReference>
<feature type="domain" description="HTH tetR-type" evidence="3">
    <location>
        <begin position="8"/>
        <end position="68"/>
    </location>
</feature>
<protein>
    <submittedName>
        <fullName evidence="4">TetR/AcrR family transcriptional regulator</fullName>
    </submittedName>
</protein>
<dbReference type="PROSITE" id="PS01081">
    <property type="entry name" value="HTH_TETR_1"/>
    <property type="match status" value="1"/>
</dbReference>
<dbReference type="InterPro" id="IPR023772">
    <property type="entry name" value="DNA-bd_HTH_TetR-type_CS"/>
</dbReference>
<evidence type="ECO:0000256" key="2">
    <source>
        <dbReference type="PROSITE-ProRule" id="PRU00335"/>
    </source>
</evidence>
<sequence>MSHTKDFDIKRNAILDCAEQLFTVRGYEVTTVNTILKEVGIAKGTFYYYFTSKEEVMDAVIMRIIDTELEHAKEVLNNKKLTPIEKLITSLFRKSETVEKKVIIESLNEPNNALMKQRALQRTLEVLCPIYAEMIIEGNRKQDFSSANPLEDIQFLVAGVQTIYDLSSISDAKIEVNIEVVLNTFFHVLRIDESKNSKEQVKLLLFQNM</sequence>